<reference evidence="2" key="1">
    <citation type="submission" date="2017-01" db="EMBL/GenBank/DDBJ databases">
        <authorList>
            <person name="Wang Y."/>
            <person name="White M."/>
            <person name="Kvist S."/>
            <person name="Moncalvo J.-M."/>
        </authorList>
    </citation>
    <scope>NUCLEOTIDE SEQUENCE [LARGE SCALE GENOMIC DNA]</scope>
    <source>
        <strain evidence="2">ID-206-W2</strain>
    </source>
</reference>
<comment type="caution">
    <text evidence="1">The sequence shown here is derived from an EMBL/GenBank/DDBJ whole genome shotgun (WGS) entry which is preliminary data.</text>
</comment>
<organism evidence="1 2">
    <name type="scientific">Smittium culicis</name>
    <dbReference type="NCBI Taxonomy" id="133412"/>
    <lineage>
        <taxon>Eukaryota</taxon>
        <taxon>Fungi</taxon>
        <taxon>Fungi incertae sedis</taxon>
        <taxon>Zoopagomycota</taxon>
        <taxon>Kickxellomycotina</taxon>
        <taxon>Harpellomycetes</taxon>
        <taxon>Harpellales</taxon>
        <taxon>Legeriomycetaceae</taxon>
        <taxon>Smittium</taxon>
    </lineage>
</organism>
<proteinExistence type="predicted"/>
<protein>
    <submittedName>
        <fullName evidence="1">Uncharacterized protein</fullName>
    </submittedName>
</protein>
<name>A0A1R1YRI2_9FUNG</name>
<dbReference type="EMBL" id="LSSM01000272">
    <property type="protein sequence ID" value="OMJ29470.1"/>
    <property type="molecule type" value="Genomic_DNA"/>
</dbReference>
<keyword evidence="2" id="KW-1185">Reference proteome</keyword>
<accession>A0A1R1YRI2</accession>
<evidence type="ECO:0000313" key="1">
    <source>
        <dbReference type="EMBL" id="OMJ29470.1"/>
    </source>
</evidence>
<dbReference type="Proteomes" id="UP000187429">
    <property type="component" value="Unassembled WGS sequence"/>
</dbReference>
<sequence>MPTSSNSSLENSPPIYGDNYLEDEFISTRLPDSSTELTVPSSRNIAENQEGLIIELLSPTADVYGSPIEYRTEYTKANPNPETLCLFQKRDYFFVQNYSL</sequence>
<dbReference type="AlphaFoldDB" id="A0A1R1YRI2"/>
<evidence type="ECO:0000313" key="2">
    <source>
        <dbReference type="Proteomes" id="UP000187429"/>
    </source>
</evidence>
<gene>
    <name evidence="1" type="ORF">AYI69_g1028</name>
</gene>